<protein>
    <submittedName>
        <fullName evidence="1">Uncharacterized protein</fullName>
    </submittedName>
</protein>
<evidence type="ECO:0000313" key="1">
    <source>
        <dbReference type="EMBL" id="WLQ39635.1"/>
    </source>
</evidence>
<keyword evidence="2" id="KW-1185">Reference proteome</keyword>
<dbReference type="RefSeq" id="WP_306086205.1">
    <property type="nucleotide sequence ID" value="NZ_CP120992.1"/>
</dbReference>
<gene>
    <name evidence="1" type="ORF">P8A22_06225</name>
</gene>
<sequence>MTGAMAPSSAHHRAWDSGVLVVLIWVAFHLLGCMHSHGPGFESQHYPLNALPAAAAPVTASGAATASLPQRTPCCPETGDHVVDRIRGDAPAPPPLGGALPVDARPDVPAALTGAGATRAPNHSAVGGRCILTALCVART</sequence>
<dbReference type="Proteomes" id="UP001229952">
    <property type="component" value="Chromosome"/>
</dbReference>
<dbReference type="EMBL" id="CP120992">
    <property type="protein sequence ID" value="WLQ39635.1"/>
    <property type="molecule type" value="Genomic_DNA"/>
</dbReference>
<reference evidence="1 2" key="1">
    <citation type="submission" date="2023-03" db="EMBL/GenBank/DDBJ databases">
        <title>Isolation and description of six Streptomyces strains from soil environments, able to metabolize different microbial glucans.</title>
        <authorList>
            <person name="Widen T."/>
            <person name="Larsbrink J."/>
        </authorList>
    </citation>
    <scope>NUCLEOTIDE SEQUENCE [LARGE SCALE GENOMIC DNA]</scope>
    <source>
        <strain evidence="1 2">Mut2</strain>
    </source>
</reference>
<proteinExistence type="predicted"/>
<accession>A0ABY9HYH0</accession>
<organism evidence="1 2">
    <name type="scientific">Streptomyces laculatispora</name>
    <dbReference type="NCBI Taxonomy" id="887464"/>
    <lineage>
        <taxon>Bacteria</taxon>
        <taxon>Bacillati</taxon>
        <taxon>Actinomycetota</taxon>
        <taxon>Actinomycetes</taxon>
        <taxon>Kitasatosporales</taxon>
        <taxon>Streptomycetaceae</taxon>
        <taxon>Streptomyces</taxon>
    </lineage>
</organism>
<name>A0ABY9HYH0_9ACTN</name>
<evidence type="ECO:0000313" key="2">
    <source>
        <dbReference type="Proteomes" id="UP001229952"/>
    </source>
</evidence>